<keyword evidence="3" id="KW-0175">Coiled coil</keyword>
<proteinExistence type="predicted"/>
<accession>A0ABP8NNP8</accession>
<evidence type="ECO:0000313" key="6">
    <source>
        <dbReference type="Proteomes" id="UP001500840"/>
    </source>
</evidence>
<dbReference type="InterPro" id="IPR043128">
    <property type="entry name" value="Rev_trsase/Diguanyl_cyclase"/>
</dbReference>
<dbReference type="CDD" id="cd01949">
    <property type="entry name" value="GGDEF"/>
    <property type="match status" value="1"/>
</dbReference>
<dbReference type="InterPro" id="IPR050469">
    <property type="entry name" value="Diguanylate_Cyclase"/>
</dbReference>
<name>A0ABP8NNP8_9BACT</name>
<evidence type="ECO:0000259" key="4">
    <source>
        <dbReference type="PROSITE" id="PS50887"/>
    </source>
</evidence>
<evidence type="ECO:0000256" key="3">
    <source>
        <dbReference type="SAM" id="Coils"/>
    </source>
</evidence>
<dbReference type="Pfam" id="PF00990">
    <property type="entry name" value="GGDEF"/>
    <property type="match status" value="1"/>
</dbReference>
<dbReference type="Gene3D" id="3.30.70.270">
    <property type="match status" value="1"/>
</dbReference>
<reference evidence="6" key="1">
    <citation type="journal article" date="2019" name="Int. J. Syst. Evol. Microbiol.">
        <title>The Global Catalogue of Microorganisms (GCM) 10K type strain sequencing project: providing services to taxonomists for standard genome sequencing and annotation.</title>
        <authorList>
            <consortium name="The Broad Institute Genomics Platform"/>
            <consortium name="The Broad Institute Genome Sequencing Center for Infectious Disease"/>
            <person name="Wu L."/>
            <person name="Ma J."/>
        </authorList>
    </citation>
    <scope>NUCLEOTIDE SEQUENCE [LARGE SCALE GENOMIC DNA]</scope>
    <source>
        <strain evidence="6">JCM 17759</strain>
    </source>
</reference>
<sequence length="300" mass="33098">MVGIASGLVLLAVGLMLGYRFGRKYNQAAGVAMSQDERERVLQMLQELGAWTNEYSGSVSQYQTRLGELSNEVRVDAQSAQTAPKVIALLKQIMESNEQLQTRLESAERQLDKQTKQIESYLTEARTDALTGLHNRRAFDQKLDETFATFRKGGRSFALALIDIDHFKNFNDTHGHQVGDQVLQQVAKLLRLELDDAIIVARFGGEEFAILMNGPLQIAADKMNKVRKTMASHQIDLGGKPLSVTISVGVSEPRDDLVASPVVRRADEALYAAKNIGRNRVYYHDGKGPSLVGAPEVAKG</sequence>
<comment type="caution">
    <text evidence="5">The sequence shown here is derived from an EMBL/GenBank/DDBJ whole genome shotgun (WGS) entry which is preliminary data.</text>
</comment>
<dbReference type="SUPFAM" id="SSF55073">
    <property type="entry name" value="Nucleotide cyclase"/>
    <property type="match status" value="1"/>
</dbReference>
<dbReference type="RefSeq" id="WP_339942580.1">
    <property type="nucleotide sequence ID" value="NZ_BAABGA010000099.1"/>
</dbReference>
<dbReference type="PROSITE" id="PS50887">
    <property type="entry name" value="GGDEF"/>
    <property type="match status" value="1"/>
</dbReference>
<evidence type="ECO:0000256" key="2">
    <source>
        <dbReference type="ARBA" id="ARBA00034247"/>
    </source>
</evidence>
<dbReference type="EMBL" id="BAABGA010000099">
    <property type="protein sequence ID" value="GAA4468479.1"/>
    <property type="molecule type" value="Genomic_DNA"/>
</dbReference>
<dbReference type="NCBIfam" id="TIGR00254">
    <property type="entry name" value="GGDEF"/>
    <property type="match status" value="1"/>
</dbReference>
<dbReference type="Proteomes" id="UP001500840">
    <property type="component" value="Unassembled WGS sequence"/>
</dbReference>
<protein>
    <recommendedName>
        <fullName evidence="1">diguanylate cyclase</fullName>
        <ecNumber evidence="1">2.7.7.65</ecNumber>
    </recommendedName>
</protein>
<feature type="coiled-coil region" evidence="3">
    <location>
        <begin position="90"/>
        <end position="124"/>
    </location>
</feature>
<dbReference type="SMART" id="SM00267">
    <property type="entry name" value="GGDEF"/>
    <property type="match status" value="1"/>
</dbReference>
<feature type="domain" description="GGDEF" evidence="4">
    <location>
        <begin position="155"/>
        <end position="286"/>
    </location>
</feature>
<dbReference type="PANTHER" id="PTHR45138">
    <property type="entry name" value="REGULATORY COMPONENTS OF SENSORY TRANSDUCTION SYSTEM"/>
    <property type="match status" value="1"/>
</dbReference>
<dbReference type="PANTHER" id="PTHR45138:SF9">
    <property type="entry name" value="DIGUANYLATE CYCLASE DGCM-RELATED"/>
    <property type="match status" value="1"/>
</dbReference>
<comment type="catalytic activity">
    <reaction evidence="2">
        <text>2 GTP = 3',3'-c-di-GMP + 2 diphosphate</text>
        <dbReference type="Rhea" id="RHEA:24898"/>
        <dbReference type="ChEBI" id="CHEBI:33019"/>
        <dbReference type="ChEBI" id="CHEBI:37565"/>
        <dbReference type="ChEBI" id="CHEBI:58805"/>
        <dbReference type="EC" id="2.7.7.65"/>
    </reaction>
</comment>
<evidence type="ECO:0000313" key="5">
    <source>
        <dbReference type="EMBL" id="GAA4468479.1"/>
    </source>
</evidence>
<organism evidence="5 6">
    <name type="scientific">Novipirellula rosea</name>
    <dbReference type="NCBI Taxonomy" id="1031540"/>
    <lineage>
        <taxon>Bacteria</taxon>
        <taxon>Pseudomonadati</taxon>
        <taxon>Planctomycetota</taxon>
        <taxon>Planctomycetia</taxon>
        <taxon>Pirellulales</taxon>
        <taxon>Pirellulaceae</taxon>
        <taxon>Novipirellula</taxon>
    </lineage>
</organism>
<keyword evidence="6" id="KW-1185">Reference proteome</keyword>
<evidence type="ECO:0000256" key="1">
    <source>
        <dbReference type="ARBA" id="ARBA00012528"/>
    </source>
</evidence>
<dbReference type="InterPro" id="IPR029787">
    <property type="entry name" value="Nucleotide_cyclase"/>
</dbReference>
<gene>
    <name evidence="5" type="ORF">GCM10023156_59500</name>
</gene>
<dbReference type="EC" id="2.7.7.65" evidence="1"/>
<dbReference type="InterPro" id="IPR000160">
    <property type="entry name" value="GGDEF_dom"/>
</dbReference>